<dbReference type="OrthoDB" id="7678210at2"/>
<accession>A0A4Y3W9H7</accession>
<evidence type="ECO:0008006" key="4">
    <source>
        <dbReference type="Google" id="ProtNLM"/>
    </source>
</evidence>
<dbReference type="GO" id="GO:0019867">
    <property type="term" value="C:outer membrane"/>
    <property type="evidence" value="ECO:0007669"/>
    <property type="project" value="InterPro"/>
</dbReference>
<dbReference type="RefSeq" id="WP_141383329.1">
    <property type="nucleotide sequence ID" value="NZ_BJNF01000036.1"/>
</dbReference>
<dbReference type="Proteomes" id="UP000318825">
    <property type="component" value="Unassembled WGS sequence"/>
</dbReference>
<dbReference type="EMBL" id="BJNF01000036">
    <property type="protein sequence ID" value="GEC15642.1"/>
    <property type="molecule type" value="Genomic_DNA"/>
</dbReference>
<evidence type="ECO:0000256" key="1">
    <source>
        <dbReference type="SAM" id="Phobius"/>
    </source>
</evidence>
<protein>
    <recommendedName>
        <fullName evidence="4">LPS-assembly lipoprotein</fullName>
    </recommendedName>
</protein>
<dbReference type="Gene3D" id="3.30.160.150">
    <property type="entry name" value="Lipoprotein like domain"/>
    <property type="match status" value="1"/>
</dbReference>
<dbReference type="GO" id="GO:0043165">
    <property type="term" value="P:Gram-negative-bacterium-type cell outer membrane assembly"/>
    <property type="evidence" value="ECO:0007669"/>
    <property type="project" value="InterPro"/>
</dbReference>
<dbReference type="Pfam" id="PF04390">
    <property type="entry name" value="LptE"/>
    <property type="match status" value="1"/>
</dbReference>
<dbReference type="AlphaFoldDB" id="A0A4Y3W9H7"/>
<name>A0A4Y3W9H7_NITWI</name>
<gene>
    <name evidence="2" type="ORF">NWI01_15340</name>
</gene>
<sequence length="194" mass="21122">MWWGRSPARRSGEWAGSRIALRIGVVAVLAALTAGCFRPMYAERGDGGPALRDKLMGVELLPIDKPNASPDARIGVALRNSLAFKLYGNATGAPPTHQLKIRFGISRSSLMLDPRTALPSNESFGIDASYQLIEVASGKIVLNATTFARTSYDIPGQFQRFARARAYRDAEDRAAEQIAENINTRLASFFYAGT</sequence>
<comment type="caution">
    <text evidence="2">The sequence shown here is derived from an EMBL/GenBank/DDBJ whole genome shotgun (WGS) entry which is preliminary data.</text>
</comment>
<feature type="transmembrane region" description="Helical" evidence="1">
    <location>
        <begin position="20"/>
        <end position="37"/>
    </location>
</feature>
<reference evidence="2 3" key="1">
    <citation type="submission" date="2019-06" db="EMBL/GenBank/DDBJ databases">
        <title>Whole genome shotgun sequence of Nitrobacter winogradskyi NBRC 14297.</title>
        <authorList>
            <person name="Hosoyama A."/>
            <person name="Uohara A."/>
            <person name="Ohji S."/>
            <person name="Ichikawa N."/>
        </authorList>
    </citation>
    <scope>NUCLEOTIDE SEQUENCE [LARGE SCALE GENOMIC DNA]</scope>
    <source>
        <strain evidence="2 3">NBRC 14297</strain>
    </source>
</reference>
<keyword evidence="1" id="KW-0472">Membrane</keyword>
<evidence type="ECO:0000313" key="3">
    <source>
        <dbReference type="Proteomes" id="UP000318825"/>
    </source>
</evidence>
<dbReference type="InterPro" id="IPR007485">
    <property type="entry name" value="LPS_assembly_LptE"/>
</dbReference>
<keyword evidence="1" id="KW-0812">Transmembrane</keyword>
<keyword evidence="1" id="KW-1133">Transmembrane helix</keyword>
<evidence type="ECO:0000313" key="2">
    <source>
        <dbReference type="EMBL" id="GEC15642.1"/>
    </source>
</evidence>
<proteinExistence type="predicted"/>
<organism evidence="2 3">
    <name type="scientific">Nitrobacter winogradskyi</name>
    <name type="common">Nitrobacter agilis</name>
    <dbReference type="NCBI Taxonomy" id="913"/>
    <lineage>
        <taxon>Bacteria</taxon>
        <taxon>Pseudomonadati</taxon>
        <taxon>Pseudomonadota</taxon>
        <taxon>Alphaproteobacteria</taxon>
        <taxon>Hyphomicrobiales</taxon>
        <taxon>Nitrobacteraceae</taxon>
        <taxon>Nitrobacter</taxon>
    </lineage>
</organism>